<dbReference type="InterPro" id="IPR011989">
    <property type="entry name" value="ARM-like"/>
</dbReference>
<dbReference type="SUPFAM" id="SSF48371">
    <property type="entry name" value="ARM repeat"/>
    <property type="match status" value="1"/>
</dbReference>
<dbReference type="Proteomes" id="UP000759131">
    <property type="component" value="Unassembled WGS sequence"/>
</dbReference>
<keyword evidence="2" id="KW-0053">Apoptosis</keyword>
<feature type="region of interest" description="Disordered" evidence="3">
    <location>
        <begin position="508"/>
        <end position="610"/>
    </location>
</feature>
<evidence type="ECO:0000256" key="2">
    <source>
        <dbReference type="ARBA" id="ARBA00022703"/>
    </source>
</evidence>
<dbReference type="GO" id="GO:0005634">
    <property type="term" value="C:nucleus"/>
    <property type="evidence" value="ECO:0007669"/>
    <property type="project" value="TreeGrafter"/>
</dbReference>
<dbReference type="InterPro" id="IPR016024">
    <property type="entry name" value="ARM-type_fold"/>
</dbReference>
<evidence type="ECO:0000256" key="3">
    <source>
        <dbReference type="SAM" id="MobiDB-lite"/>
    </source>
</evidence>
<dbReference type="InterPro" id="IPR008383">
    <property type="entry name" value="API5"/>
</dbReference>
<comment type="similarity">
    <text evidence="1">Belongs to the API5 family.</text>
</comment>
<feature type="compositionally biased region" description="Low complexity" evidence="3">
    <location>
        <begin position="508"/>
        <end position="534"/>
    </location>
</feature>
<keyword evidence="5" id="KW-1185">Reference proteome</keyword>
<dbReference type="EMBL" id="OC855758">
    <property type="protein sequence ID" value="CAD7622595.1"/>
    <property type="molecule type" value="Genomic_DNA"/>
</dbReference>
<name>A0A7R9KGQ0_9ACAR</name>
<feature type="compositionally biased region" description="Gly residues" evidence="3">
    <location>
        <begin position="586"/>
        <end position="603"/>
    </location>
</feature>
<evidence type="ECO:0000313" key="4">
    <source>
        <dbReference type="EMBL" id="CAD7622595.1"/>
    </source>
</evidence>
<dbReference type="Pfam" id="PF05918">
    <property type="entry name" value="API5"/>
    <property type="match status" value="1"/>
</dbReference>
<reference evidence="4" key="1">
    <citation type="submission" date="2020-11" db="EMBL/GenBank/DDBJ databases">
        <authorList>
            <person name="Tran Van P."/>
        </authorList>
    </citation>
    <scope>NUCLEOTIDE SEQUENCE</scope>
</reference>
<evidence type="ECO:0008006" key="6">
    <source>
        <dbReference type="Google" id="ProtNLM"/>
    </source>
</evidence>
<accession>A0A7R9KGQ0</accession>
<dbReference type="GO" id="GO:0006915">
    <property type="term" value="P:apoptotic process"/>
    <property type="evidence" value="ECO:0007669"/>
    <property type="project" value="UniProtKB-KW"/>
</dbReference>
<proteinExistence type="inferred from homology"/>
<dbReference type="OrthoDB" id="19224at2759"/>
<dbReference type="GO" id="GO:0043066">
    <property type="term" value="P:negative regulation of apoptotic process"/>
    <property type="evidence" value="ECO:0007669"/>
    <property type="project" value="TreeGrafter"/>
</dbReference>
<evidence type="ECO:0000313" key="5">
    <source>
        <dbReference type="Proteomes" id="UP000759131"/>
    </source>
</evidence>
<dbReference type="EMBL" id="CAJPIZ010001183">
    <property type="protein sequence ID" value="CAG2103025.1"/>
    <property type="molecule type" value="Genomic_DNA"/>
</dbReference>
<sequence>MNACFFVKDFFDCILKTHFKTSDDLNDKLFDKIYCSRFQSFIDLIVFVFIHNNCIEFLGIKMSDKLSQLYDDYNQLDAAKDNITQFESSYLSILSAVKGSPQEKQLCSQFIPKFFVHFPNHYDTAIDALLDLCEDDDINIRRHAIKELPNICKERKEYVTKIADVLAQLLQTEDNTELTIVNQSLTTLAKYDAKGFFSGLFCQIVSGEDVVRERAIKFLKDRFKFIPSDILTKEVEEYFLDESRKAMADVTKDEFITFMTLLGGLKISKCLSGQQTLMEIVKEQAELNTTFDPSEIDFADKLLLSIRHGIPFFSQFVPSTDFVKYVCLQVLTQLTQLEAKQSGIELDFLQVLAEMSAFLSPNTDAIEIEKCLSRVFTKLLEYMPTPPLLETAAESTANGDEPTLQFSHIECLLYTFQQLCRFYPQFLSDSQSERVKDFKLRLQYVARGVQSYLAKLRKHLSSHFPLRDFSLLLFYFHYREFCSYTLSWKPPVSKAAITAKPLTVVTSPTVTTSTTTTAAATTATPADGATDATAKPSKRQPITAPEGSSDPKKDRKIYAPPSGKFSGGVKRFNNNNDNNNGTRGSFRGGNRGGFRGGRGGRGYNRGFKRW</sequence>
<dbReference type="GO" id="GO:0003723">
    <property type="term" value="F:RNA binding"/>
    <property type="evidence" value="ECO:0007669"/>
    <property type="project" value="TreeGrafter"/>
</dbReference>
<organism evidence="4">
    <name type="scientific">Medioppia subpectinata</name>
    <dbReference type="NCBI Taxonomy" id="1979941"/>
    <lineage>
        <taxon>Eukaryota</taxon>
        <taxon>Metazoa</taxon>
        <taxon>Ecdysozoa</taxon>
        <taxon>Arthropoda</taxon>
        <taxon>Chelicerata</taxon>
        <taxon>Arachnida</taxon>
        <taxon>Acari</taxon>
        <taxon>Acariformes</taxon>
        <taxon>Sarcoptiformes</taxon>
        <taxon>Oribatida</taxon>
        <taxon>Brachypylina</taxon>
        <taxon>Oppioidea</taxon>
        <taxon>Oppiidae</taxon>
        <taxon>Medioppia</taxon>
    </lineage>
</organism>
<protein>
    <recommendedName>
        <fullName evidence="6">Apoptosis inhibitor 5</fullName>
    </recommendedName>
</protein>
<gene>
    <name evidence="4" type="ORF">OSB1V03_LOCUS3058</name>
</gene>
<dbReference type="PANTHER" id="PTHR12758">
    <property type="entry name" value="APOPTOSIS INHIBITOR 5-RELATED"/>
    <property type="match status" value="1"/>
</dbReference>
<dbReference type="AlphaFoldDB" id="A0A7R9KGQ0"/>
<dbReference type="Gene3D" id="1.25.10.10">
    <property type="entry name" value="Leucine-rich Repeat Variant"/>
    <property type="match status" value="1"/>
</dbReference>
<evidence type="ECO:0000256" key="1">
    <source>
        <dbReference type="ARBA" id="ARBA00009515"/>
    </source>
</evidence>
<dbReference type="PANTHER" id="PTHR12758:SF19">
    <property type="entry name" value="APOPTOSIS INHIBITOR 5"/>
    <property type="match status" value="1"/>
</dbReference>
<feature type="compositionally biased region" description="Low complexity" evidence="3">
    <location>
        <begin position="573"/>
        <end position="585"/>
    </location>
</feature>